<evidence type="ECO:0000256" key="10">
    <source>
        <dbReference type="ARBA" id="ARBA00023157"/>
    </source>
</evidence>
<dbReference type="PROSITE" id="PS00107">
    <property type="entry name" value="PROTEIN_KINASE_ATP"/>
    <property type="match status" value="1"/>
</dbReference>
<name>A0A2I0VZ09_9ASPA</name>
<dbReference type="PROSITE" id="PS00108">
    <property type="entry name" value="PROTEIN_KINASE_ST"/>
    <property type="match status" value="1"/>
</dbReference>
<comment type="catalytic activity">
    <reaction evidence="12 14">
        <text>L-threonyl-[protein] + ATP = O-phospho-L-threonyl-[protein] + ADP + H(+)</text>
        <dbReference type="Rhea" id="RHEA:46608"/>
        <dbReference type="Rhea" id="RHEA-COMP:11060"/>
        <dbReference type="Rhea" id="RHEA-COMP:11605"/>
        <dbReference type="ChEBI" id="CHEBI:15378"/>
        <dbReference type="ChEBI" id="CHEBI:30013"/>
        <dbReference type="ChEBI" id="CHEBI:30616"/>
        <dbReference type="ChEBI" id="CHEBI:61977"/>
        <dbReference type="ChEBI" id="CHEBI:456216"/>
        <dbReference type="EC" id="2.7.11.1"/>
    </reaction>
</comment>
<dbReference type="PROSITE" id="PS50948">
    <property type="entry name" value="PAN"/>
    <property type="match status" value="1"/>
</dbReference>
<evidence type="ECO:0000256" key="15">
    <source>
        <dbReference type="PROSITE-ProRule" id="PRU00076"/>
    </source>
</evidence>
<gene>
    <name evidence="23" type="primary">SD18</name>
    <name evidence="23" type="ORF">MA16_Dca022451</name>
</gene>
<evidence type="ECO:0000256" key="9">
    <source>
        <dbReference type="ARBA" id="ARBA00022840"/>
    </source>
</evidence>
<dbReference type="PANTHER" id="PTHR27002:SF616">
    <property type="entry name" value="RECEPTOR-LIKE SERINE_THREONINE-PROTEIN KINASE"/>
    <property type="match status" value="1"/>
</dbReference>
<dbReference type="Pfam" id="PF07714">
    <property type="entry name" value="PK_Tyr_Ser-Thr"/>
    <property type="match status" value="1"/>
</dbReference>
<evidence type="ECO:0000259" key="22">
    <source>
        <dbReference type="PROSITE" id="PS50948"/>
    </source>
</evidence>
<dbReference type="CDD" id="cd00028">
    <property type="entry name" value="B_lectin"/>
    <property type="match status" value="1"/>
</dbReference>
<dbReference type="InterPro" id="IPR000742">
    <property type="entry name" value="EGF"/>
</dbReference>
<keyword evidence="6 18" id="KW-0732">Signal</keyword>
<keyword evidence="24" id="KW-1185">Reference proteome</keyword>
<dbReference type="PROSITE" id="PS50927">
    <property type="entry name" value="BULB_LECTIN"/>
    <property type="match status" value="1"/>
</dbReference>
<dbReference type="InterPro" id="IPR001480">
    <property type="entry name" value="Bulb-type_lectin_dom"/>
</dbReference>
<dbReference type="Proteomes" id="UP000233837">
    <property type="component" value="Unassembled WGS sequence"/>
</dbReference>
<evidence type="ECO:0000256" key="5">
    <source>
        <dbReference type="ARBA" id="ARBA00022679"/>
    </source>
</evidence>
<evidence type="ECO:0000256" key="8">
    <source>
        <dbReference type="ARBA" id="ARBA00022777"/>
    </source>
</evidence>
<evidence type="ECO:0000256" key="11">
    <source>
        <dbReference type="ARBA" id="ARBA00023180"/>
    </source>
</evidence>
<keyword evidence="10" id="KW-1015">Disulfide bond</keyword>
<dbReference type="SMART" id="SM00220">
    <property type="entry name" value="S_TKc"/>
    <property type="match status" value="1"/>
</dbReference>
<dbReference type="InterPro" id="IPR000719">
    <property type="entry name" value="Prot_kinase_dom"/>
</dbReference>
<dbReference type="CDD" id="cd00054">
    <property type="entry name" value="EGF_CA"/>
    <property type="match status" value="1"/>
</dbReference>
<dbReference type="Pfam" id="PF00954">
    <property type="entry name" value="S_locus_glycop"/>
    <property type="match status" value="1"/>
</dbReference>
<keyword evidence="9 14" id="KW-0067">ATP-binding</keyword>
<dbReference type="SUPFAM" id="SSF51110">
    <property type="entry name" value="alpha-D-mannose-specific plant lectins"/>
    <property type="match status" value="1"/>
</dbReference>
<dbReference type="PROSITE" id="PS50011">
    <property type="entry name" value="PROTEIN_KINASE_DOM"/>
    <property type="match status" value="1"/>
</dbReference>
<dbReference type="FunFam" id="1.10.510.10:FF:000060">
    <property type="entry name" value="G-type lectin S-receptor-like serine/threonine-protein kinase"/>
    <property type="match status" value="1"/>
</dbReference>
<keyword evidence="4 15" id="KW-0245">EGF-like domain</keyword>
<evidence type="ECO:0000256" key="7">
    <source>
        <dbReference type="ARBA" id="ARBA00022741"/>
    </source>
</evidence>
<evidence type="ECO:0000256" key="12">
    <source>
        <dbReference type="ARBA" id="ARBA00047899"/>
    </source>
</evidence>
<dbReference type="GO" id="GO:0106310">
    <property type="term" value="F:protein serine kinase activity"/>
    <property type="evidence" value="ECO:0007669"/>
    <property type="project" value="RHEA"/>
</dbReference>
<dbReference type="InterPro" id="IPR036426">
    <property type="entry name" value="Bulb-type_lectin_dom_sf"/>
</dbReference>
<evidence type="ECO:0000256" key="18">
    <source>
        <dbReference type="SAM" id="SignalP"/>
    </source>
</evidence>
<dbReference type="Pfam" id="PF01453">
    <property type="entry name" value="B_lectin"/>
    <property type="match status" value="1"/>
</dbReference>
<keyword evidence="17" id="KW-0472">Membrane</keyword>
<feature type="domain" description="EGF-like" evidence="20">
    <location>
        <begin position="294"/>
        <end position="330"/>
    </location>
</feature>
<evidence type="ECO:0000256" key="16">
    <source>
        <dbReference type="PROSITE-ProRule" id="PRU10141"/>
    </source>
</evidence>
<dbReference type="EC" id="2.7.11.1" evidence="14"/>
<feature type="domain" description="Apple" evidence="22">
    <location>
        <begin position="349"/>
        <end position="434"/>
    </location>
</feature>
<dbReference type="FunFam" id="3.30.200.20:FF:000195">
    <property type="entry name" value="G-type lectin S-receptor-like serine/threonine-protein kinase"/>
    <property type="match status" value="1"/>
</dbReference>
<dbReference type="EMBL" id="KZ503063">
    <property type="protein sequence ID" value="PKU68640.1"/>
    <property type="molecule type" value="Genomic_DNA"/>
</dbReference>
<dbReference type="Pfam" id="PF08276">
    <property type="entry name" value="PAN_2"/>
    <property type="match status" value="1"/>
</dbReference>
<feature type="chain" id="PRO_5014162635" description="Receptor-like serine/threonine-protein kinase" evidence="18">
    <location>
        <begin position="28"/>
        <end position="838"/>
    </location>
</feature>
<dbReference type="AlphaFoldDB" id="A0A2I0VZ09"/>
<dbReference type="CDD" id="cd14066">
    <property type="entry name" value="STKc_IRAK"/>
    <property type="match status" value="1"/>
</dbReference>
<dbReference type="Gene3D" id="1.10.510.10">
    <property type="entry name" value="Transferase(Phosphotransferase) domain 1"/>
    <property type="match status" value="1"/>
</dbReference>
<evidence type="ECO:0000256" key="4">
    <source>
        <dbReference type="ARBA" id="ARBA00022536"/>
    </source>
</evidence>
<dbReference type="FunFam" id="2.90.10.10:FF:000005">
    <property type="entry name" value="G-type lectin S-receptor-like serine/threonine-protein kinase"/>
    <property type="match status" value="1"/>
</dbReference>
<dbReference type="InterPro" id="IPR011009">
    <property type="entry name" value="Kinase-like_dom_sf"/>
</dbReference>
<keyword evidence="3 14" id="KW-0723">Serine/threonine-protein kinase</keyword>
<dbReference type="GO" id="GO:0005524">
    <property type="term" value="F:ATP binding"/>
    <property type="evidence" value="ECO:0007669"/>
    <property type="project" value="UniProtKB-UniRule"/>
</dbReference>
<dbReference type="PIRSF" id="PIRSF000641">
    <property type="entry name" value="SRK"/>
    <property type="match status" value="1"/>
</dbReference>
<evidence type="ECO:0000256" key="3">
    <source>
        <dbReference type="ARBA" id="ARBA00022527"/>
    </source>
</evidence>
<dbReference type="InterPro" id="IPR003609">
    <property type="entry name" value="Pan_app"/>
</dbReference>
<dbReference type="GO" id="GO:0048544">
    <property type="term" value="P:recognition of pollen"/>
    <property type="evidence" value="ECO:0007669"/>
    <property type="project" value="InterPro"/>
</dbReference>
<evidence type="ECO:0000256" key="1">
    <source>
        <dbReference type="ARBA" id="ARBA00004251"/>
    </source>
</evidence>
<reference evidence="23 24" key="2">
    <citation type="journal article" date="2017" name="Nature">
        <title>The Apostasia genome and the evolution of orchids.</title>
        <authorList>
            <person name="Zhang G.Q."/>
            <person name="Liu K.W."/>
            <person name="Li Z."/>
            <person name="Lohaus R."/>
            <person name="Hsiao Y.Y."/>
            <person name="Niu S.C."/>
            <person name="Wang J.Y."/>
            <person name="Lin Y.C."/>
            <person name="Xu Q."/>
            <person name="Chen L.J."/>
            <person name="Yoshida K."/>
            <person name="Fujiwara S."/>
            <person name="Wang Z.W."/>
            <person name="Zhang Y.Q."/>
            <person name="Mitsuda N."/>
            <person name="Wang M."/>
            <person name="Liu G.H."/>
            <person name="Pecoraro L."/>
            <person name="Huang H.X."/>
            <person name="Xiao X.J."/>
            <person name="Lin M."/>
            <person name="Wu X.Y."/>
            <person name="Wu W.L."/>
            <person name="Chen Y.Y."/>
            <person name="Chang S.B."/>
            <person name="Sakamoto S."/>
            <person name="Ohme-Takagi M."/>
            <person name="Yagi M."/>
            <person name="Zeng S.J."/>
            <person name="Shen C.Y."/>
            <person name="Yeh C.M."/>
            <person name="Luo Y.B."/>
            <person name="Tsai W.C."/>
            <person name="Van de Peer Y."/>
            <person name="Liu Z.J."/>
        </authorList>
    </citation>
    <scope>NUCLEOTIDE SEQUENCE [LARGE SCALE GENOMIC DNA]</scope>
    <source>
        <tissue evidence="23">The whole plant</tissue>
    </source>
</reference>
<dbReference type="InterPro" id="IPR000858">
    <property type="entry name" value="S_locus_glycoprot_dom"/>
</dbReference>
<evidence type="ECO:0000313" key="24">
    <source>
        <dbReference type="Proteomes" id="UP000233837"/>
    </source>
</evidence>
<evidence type="ECO:0000256" key="6">
    <source>
        <dbReference type="ARBA" id="ARBA00022729"/>
    </source>
</evidence>
<evidence type="ECO:0000256" key="14">
    <source>
        <dbReference type="PIRNR" id="PIRNR000641"/>
    </source>
</evidence>
<feature type="signal peptide" evidence="18">
    <location>
        <begin position="1"/>
        <end position="27"/>
    </location>
</feature>
<dbReference type="SMART" id="SM00473">
    <property type="entry name" value="PAN_AP"/>
    <property type="match status" value="1"/>
</dbReference>
<keyword evidence="23" id="KW-0675">Receptor</keyword>
<dbReference type="GO" id="GO:0051707">
    <property type="term" value="P:response to other organism"/>
    <property type="evidence" value="ECO:0007669"/>
    <property type="project" value="UniProtKB-ARBA"/>
</dbReference>
<dbReference type="GO" id="GO:0005886">
    <property type="term" value="C:plasma membrane"/>
    <property type="evidence" value="ECO:0007669"/>
    <property type="project" value="UniProtKB-SubCell"/>
</dbReference>
<keyword evidence="7 14" id="KW-0547">Nucleotide-binding</keyword>
<dbReference type="InterPro" id="IPR001245">
    <property type="entry name" value="Ser-Thr/Tyr_kinase_cat_dom"/>
</dbReference>
<keyword evidence="11" id="KW-0325">Glycoprotein</keyword>
<feature type="binding site" evidence="16">
    <location>
        <position position="546"/>
    </location>
    <ligand>
        <name>ATP</name>
        <dbReference type="ChEBI" id="CHEBI:30616"/>
    </ligand>
</feature>
<keyword evidence="17" id="KW-0812">Transmembrane</keyword>
<dbReference type="CDD" id="cd01098">
    <property type="entry name" value="PAN_AP_plant"/>
    <property type="match status" value="1"/>
</dbReference>
<feature type="transmembrane region" description="Helical" evidence="17">
    <location>
        <begin position="452"/>
        <end position="475"/>
    </location>
</feature>
<dbReference type="PANTHER" id="PTHR27002">
    <property type="entry name" value="RECEPTOR-LIKE SERINE/THREONINE-PROTEIN KINASE SD1-8"/>
    <property type="match status" value="1"/>
</dbReference>
<dbReference type="Gene3D" id="3.30.200.20">
    <property type="entry name" value="Phosphorylase Kinase, domain 1"/>
    <property type="match status" value="1"/>
</dbReference>
<evidence type="ECO:0000259" key="19">
    <source>
        <dbReference type="PROSITE" id="PS50011"/>
    </source>
</evidence>
<comment type="similarity">
    <text evidence="14">Belongs to the protein kinase superfamily. Ser/Thr protein kinase family.</text>
</comment>
<protein>
    <recommendedName>
        <fullName evidence="14">Receptor-like serine/threonine-protein kinase</fullName>
        <ecNumber evidence="14">2.7.11.1</ecNumber>
    </recommendedName>
</protein>
<dbReference type="SMART" id="SM00108">
    <property type="entry name" value="B_lectin"/>
    <property type="match status" value="1"/>
</dbReference>
<keyword evidence="17" id="KW-1133">Transmembrane helix</keyword>
<dbReference type="PROSITE" id="PS50026">
    <property type="entry name" value="EGF_3"/>
    <property type="match status" value="1"/>
</dbReference>
<dbReference type="InterPro" id="IPR017441">
    <property type="entry name" value="Protein_kinase_ATP_BS"/>
</dbReference>
<evidence type="ECO:0000259" key="21">
    <source>
        <dbReference type="PROSITE" id="PS50927"/>
    </source>
</evidence>
<proteinExistence type="inferred from homology"/>
<accession>A0A2I0VZ09</accession>
<keyword evidence="8 14" id="KW-0418">Kinase</keyword>
<dbReference type="SUPFAM" id="SSF56112">
    <property type="entry name" value="Protein kinase-like (PK-like)"/>
    <property type="match status" value="1"/>
</dbReference>
<evidence type="ECO:0000256" key="17">
    <source>
        <dbReference type="SAM" id="Phobius"/>
    </source>
</evidence>
<dbReference type="GO" id="GO:0004674">
    <property type="term" value="F:protein serine/threonine kinase activity"/>
    <property type="evidence" value="ECO:0007669"/>
    <property type="project" value="UniProtKB-KW"/>
</dbReference>
<keyword evidence="2" id="KW-1003">Cell membrane</keyword>
<organism evidence="23 24">
    <name type="scientific">Dendrobium catenatum</name>
    <dbReference type="NCBI Taxonomy" id="906689"/>
    <lineage>
        <taxon>Eukaryota</taxon>
        <taxon>Viridiplantae</taxon>
        <taxon>Streptophyta</taxon>
        <taxon>Embryophyta</taxon>
        <taxon>Tracheophyta</taxon>
        <taxon>Spermatophyta</taxon>
        <taxon>Magnoliopsida</taxon>
        <taxon>Liliopsida</taxon>
        <taxon>Asparagales</taxon>
        <taxon>Orchidaceae</taxon>
        <taxon>Epidendroideae</taxon>
        <taxon>Malaxideae</taxon>
        <taxon>Dendrobiinae</taxon>
        <taxon>Dendrobium</taxon>
    </lineage>
</organism>
<sequence length="838" mass="92659">MKQPGDPHELIILTGLAVLLTAHSAAATTNLGDTLTTNRPLFDGETLISASGVFALGFFSPNNSLANRYVAIWYNNITSHEVVWVANAGSPVSSFAGSLTLAPNGTLLVIDRNNTVVWSSSPLLNTVNKDTIPTAQLLDSGNLIVTDDEHGNYIWQSFDYPSNTILMGMFIGWDLRTGFSWNITSWASSTDPSPGSYAMIIQLSGVPQLVITQDHEIIYWRGGPWVGNGFTGVPQASAYNTVAMSFVTTREKLGLYIESVSDAKLRMILNPNGTAQRFVWLDPPGQWSLFWQNPMDECDSFSPCGSFGICNANEIPHCSCLLGFRPKNRGRWALKDVSDGCVRNTTLDCRNGTGTSDGFLIVSGVKLPDTSAAVADGELGLDECRVRCLTNCSCTAYSLADPSNGGTGCIMWTGELKDMRLYANGGQDLYVRVAAIDLGTSSSQSDHKGKRIATIVVPIIGSLLIGFLLISCLIARHKKRRNFIRKLQMENDEVASDKDIDLPLFDFETIADATNNFSDENKLGEGGFGSVYKGKIRENGTEIAVKRLSKSSKQGINEFKNEVMSITKLRHRNLVLLLGCCIQRQERMLIYEYMPNKSLDKFLFDKEKKMLLDWKIRYNIIVGIARGLLYLHQDSAVRVIHRDLKASNILLNQEMVPKISDFGLARIFGEDEAKSETKRVVGTYGYMSPEYVIQGIYSAKSDVFSFGVIVLEVISNQRNRDSSKSKSINHLVELAWSLWNKGKTLELVDESISNSFSIAEVLRCIKVGLLCIQERPNDRPLMSSVILMLTSDKEVLPEPKRPGFVAMRQHSFEGDHSSSTKQESDSINEISLTIPFGR</sequence>
<reference evidence="23 24" key="1">
    <citation type="journal article" date="2016" name="Sci. Rep.">
        <title>The Dendrobium catenatum Lindl. genome sequence provides insights into polysaccharide synthase, floral development and adaptive evolution.</title>
        <authorList>
            <person name="Zhang G.Q."/>
            <person name="Xu Q."/>
            <person name="Bian C."/>
            <person name="Tsai W.C."/>
            <person name="Yeh C.M."/>
            <person name="Liu K.W."/>
            <person name="Yoshida K."/>
            <person name="Zhang L.S."/>
            <person name="Chang S.B."/>
            <person name="Chen F."/>
            <person name="Shi Y."/>
            <person name="Su Y.Y."/>
            <person name="Zhang Y.Q."/>
            <person name="Chen L.J."/>
            <person name="Yin Y."/>
            <person name="Lin M."/>
            <person name="Huang H."/>
            <person name="Deng H."/>
            <person name="Wang Z.W."/>
            <person name="Zhu S.L."/>
            <person name="Zhao X."/>
            <person name="Deng C."/>
            <person name="Niu S.C."/>
            <person name="Huang J."/>
            <person name="Wang M."/>
            <person name="Liu G.H."/>
            <person name="Yang H.J."/>
            <person name="Xiao X.J."/>
            <person name="Hsiao Y.Y."/>
            <person name="Wu W.L."/>
            <person name="Chen Y.Y."/>
            <person name="Mitsuda N."/>
            <person name="Ohme-Takagi M."/>
            <person name="Luo Y.B."/>
            <person name="Van de Peer Y."/>
            <person name="Liu Z.J."/>
        </authorList>
    </citation>
    <scope>NUCLEOTIDE SEQUENCE [LARGE SCALE GENOMIC DNA]</scope>
    <source>
        <tissue evidence="23">The whole plant</tissue>
    </source>
</reference>
<evidence type="ECO:0000313" key="23">
    <source>
        <dbReference type="EMBL" id="PKU68640.1"/>
    </source>
</evidence>
<evidence type="ECO:0000259" key="20">
    <source>
        <dbReference type="PROSITE" id="PS50026"/>
    </source>
</evidence>
<feature type="domain" description="Protein kinase" evidence="19">
    <location>
        <begin position="517"/>
        <end position="796"/>
    </location>
</feature>
<evidence type="ECO:0000256" key="13">
    <source>
        <dbReference type="ARBA" id="ARBA00048679"/>
    </source>
</evidence>
<dbReference type="InterPro" id="IPR008271">
    <property type="entry name" value="Ser/Thr_kinase_AS"/>
</dbReference>
<keyword evidence="5 14" id="KW-0808">Transferase</keyword>
<dbReference type="Gene3D" id="2.90.10.10">
    <property type="entry name" value="Bulb-type lectin domain"/>
    <property type="match status" value="1"/>
</dbReference>
<evidence type="ECO:0000256" key="2">
    <source>
        <dbReference type="ARBA" id="ARBA00022475"/>
    </source>
</evidence>
<comment type="subcellular location">
    <subcellularLocation>
        <location evidence="1">Cell membrane</location>
        <topology evidence="1">Single-pass type I membrane protein</topology>
    </subcellularLocation>
</comment>
<comment type="catalytic activity">
    <reaction evidence="13 14">
        <text>L-seryl-[protein] + ATP = O-phospho-L-seryl-[protein] + ADP + H(+)</text>
        <dbReference type="Rhea" id="RHEA:17989"/>
        <dbReference type="Rhea" id="RHEA-COMP:9863"/>
        <dbReference type="Rhea" id="RHEA-COMP:11604"/>
        <dbReference type="ChEBI" id="CHEBI:15378"/>
        <dbReference type="ChEBI" id="CHEBI:29999"/>
        <dbReference type="ChEBI" id="CHEBI:30616"/>
        <dbReference type="ChEBI" id="CHEBI:83421"/>
        <dbReference type="ChEBI" id="CHEBI:456216"/>
        <dbReference type="EC" id="2.7.11.1"/>
    </reaction>
</comment>
<comment type="caution">
    <text evidence="15">Lacks conserved residue(s) required for the propagation of feature annotation.</text>
</comment>
<dbReference type="InterPro" id="IPR024171">
    <property type="entry name" value="SRK-like_kinase"/>
</dbReference>
<feature type="domain" description="Bulb-type lectin" evidence="21">
    <location>
        <begin position="32"/>
        <end position="158"/>
    </location>
</feature>